<evidence type="ECO:0000313" key="2">
    <source>
        <dbReference type="Proteomes" id="UP001241377"/>
    </source>
</evidence>
<gene>
    <name evidence="1" type="ORF">QFC19_008304</name>
</gene>
<comment type="caution">
    <text evidence="1">The sequence shown here is derived from an EMBL/GenBank/DDBJ whole genome shotgun (WGS) entry which is preliminary data.</text>
</comment>
<organism evidence="1 2">
    <name type="scientific">Naganishia cerealis</name>
    <dbReference type="NCBI Taxonomy" id="610337"/>
    <lineage>
        <taxon>Eukaryota</taxon>
        <taxon>Fungi</taxon>
        <taxon>Dikarya</taxon>
        <taxon>Basidiomycota</taxon>
        <taxon>Agaricomycotina</taxon>
        <taxon>Tremellomycetes</taxon>
        <taxon>Filobasidiales</taxon>
        <taxon>Filobasidiaceae</taxon>
        <taxon>Naganishia</taxon>
    </lineage>
</organism>
<dbReference type="EMBL" id="JASBWR010000122">
    <property type="protein sequence ID" value="KAJ9093575.1"/>
    <property type="molecule type" value="Genomic_DNA"/>
</dbReference>
<keyword evidence="2" id="KW-1185">Reference proteome</keyword>
<reference evidence="1" key="1">
    <citation type="submission" date="2023-04" db="EMBL/GenBank/DDBJ databases">
        <title>Draft Genome sequencing of Naganishia species isolated from polar environments using Oxford Nanopore Technology.</title>
        <authorList>
            <person name="Leo P."/>
            <person name="Venkateswaran K."/>
        </authorList>
    </citation>
    <scope>NUCLEOTIDE SEQUENCE</scope>
    <source>
        <strain evidence="1">MNA-CCFEE 5261</strain>
    </source>
</reference>
<accession>A0ACC2V383</accession>
<dbReference type="Proteomes" id="UP001241377">
    <property type="component" value="Unassembled WGS sequence"/>
</dbReference>
<name>A0ACC2V383_9TREE</name>
<evidence type="ECO:0000313" key="1">
    <source>
        <dbReference type="EMBL" id="KAJ9093575.1"/>
    </source>
</evidence>
<protein>
    <submittedName>
        <fullName evidence="1">Uncharacterized protein</fullName>
    </submittedName>
</protein>
<sequence length="1143" mass="124350">MAASLSAPLPKRHNAGSPPTPTNAANSYRPGQAQQPFRTSSPSNLNPYTQRVSGLDSPSSETSSPQAPISLSSKYTSSPSLASSSPLLSTSPTMAGVPFDRISASDRDLKRYIDIEESQIDTDKRRADNRKTIQPHTFQKEQYRQQRYGSSGRQDAGGTRDRLASSPSQSYTSSSFADSSPDASFRTATSPNLGSPTSPQRSPAPVNYGHSAERLEMEPLLRSVGGDQEKALRKVLDERNSLAFQNAQLWKLIERERQKNADLRVARDGRRQLTPEDTQGSSPKSSRPAIAIPNQSNGGSQRPLTIREEEKENNDLKHVERQRANTVTDNMPAQTARPAPPARHYSDQQVMRPQGSVMPTTQSDAMTIEQNPFMLKLSNPLPFTSTHPSSPTRYFLPESEGSRPRFNSSPLIGTSSTPTSPRLPGFAGVADHLETPTAASGARGMTRASVSVSSLLPSPPIGGAPPLGDRTFSEQTESSIATPISEEMSTVPPPADTASFLGSRSVKGISASDRPDYFRTDSDATSVESPSAENTHAYHRGVPKLTTSLLQHTRCTIPSSRVMPNAAGKEVLCFIIRVMLRPPGSQQVLSWNVSKMLSAFASLDNRIRSLLGSKKEIKQAGIGYLPESKVWKDFAPSKIDQRKAMLELYLQSLLAAPMEKKEDLCLFLTTDVVAALPSEIVIAGDRPAKSGYLTKRGKNLGGWKTRYFTLEGSLLHYYDKRGGNHLGTIPILGAEIGRQHKDSSAGPQDDKAYRHALLIIELKRPGASAGLKHVLCAESDDERDAWVAVLLLASNKQTEPLASPSVSSAPDINAVPPLHRKSTSSSLANEVKKLDAEVQKQQGWQSALDVSTSGFQAIPPNPRTYSAENSFFSAPGNNELSRSLPTAMDEQIIRGIEDRSRQSGPAIKGSAPTQLAGVSPRKMKRQSAMPLRYQALTQEKEPLHAPLSKINSAASGRSGEAEAAGRITRDMISGPSNGTLLPAGFKFGKEPNERERKAKSIRLWGFGGKVSSASSSTLTQVFGVPLQQALLVKSIANLPTPVFRCIKYLEAHHAEKEEGIYRIGGSHSVMNRLKERFNTEGDVDLLANDEHWDIHAIAGLLKWYFRDLPISVLDEQQTAFVQTMGMHLANVLGWLLLTQSFAL</sequence>
<proteinExistence type="predicted"/>